<dbReference type="EMBL" id="CAJNOC010000875">
    <property type="protein sequence ID" value="CAF0812398.1"/>
    <property type="molecule type" value="Genomic_DNA"/>
</dbReference>
<reference evidence="2" key="1">
    <citation type="submission" date="2021-02" db="EMBL/GenBank/DDBJ databases">
        <authorList>
            <person name="Nowell W R."/>
        </authorList>
    </citation>
    <scope>NUCLEOTIDE SEQUENCE</scope>
    <source>
        <strain evidence="2">Ploen Becks lab</strain>
    </source>
</reference>
<comment type="caution">
    <text evidence="2">The sequence shown here is derived from an EMBL/GenBank/DDBJ whole genome shotgun (WGS) entry which is preliminary data.</text>
</comment>
<proteinExistence type="predicted"/>
<keyword evidence="3" id="KW-1185">Reference proteome</keyword>
<accession>A0A813TPP3</accession>
<gene>
    <name evidence="2" type="ORF">OXX778_LOCUS7041</name>
</gene>
<evidence type="ECO:0000313" key="3">
    <source>
        <dbReference type="Proteomes" id="UP000663879"/>
    </source>
</evidence>
<organism evidence="2 3">
    <name type="scientific">Brachionus calyciflorus</name>
    <dbReference type="NCBI Taxonomy" id="104777"/>
    <lineage>
        <taxon>Eukaryota</taxon>
        <taxon>Metazoa</taxon>
        <taxon>Spiralia</taxon>
        <taxon>Gnathifera</taxon>
        <taxon>Rotifera</taxon>
        <taxon>Eurotatoria</taxon>
        <taxon>Monogononta</taxon>
        <taxon>Pseudotrocha</taxon>
        <taxon>Ploima</taxon>
        <taxon>Brachionidae</taxon>
        <taxon>Brachionus</taxon>
    </lineage>
</organism>
<evidence type="ECO:0000313" key="2">
    <source>
        <dbReference type="EMBL" id="CAF0812398.1"/>
    </source>
</evidence>
<feature type="compositionally biased region" description="Polar residues" evidence="1">
    <location>
        <begin position="94"/>
        <end position="108"/>
    </location>
</feature>
<name>A0A813TPP3_9BILA</name>
<feature type="non-terminal residue" evidence="2">
    <location>
        <position position="1"/>
    </location>
</feature>
<feature type="region of interest" description="Disordered" evidence="1">
    <location>
        <begin position="94"/>
        <end position="115"/>
    </location>
</feature>
<evidence type="ECO:0000256" key="1">
    <source>
        <dbReference type="SAM" id="MobiDB-lite"/>
    </source>
</evidence>
<dbReference type="Proteomes" id="UP000663879">
    <property type="component" value="Unassembled WGS sequence"/>
</dbReference>
<dbReference type="Pfam" id="PF07004">
    <property type="entry name" value="SHIPPO-rpt"/>
    <property type="match status" value="4"/>
</dbReference>
<sequence>TSRSQTNLNFPNGRYLPDGTLNIAGRWKSPGPGKYFLHSCTGFKDHDFTLERRPAYTIARRLNDSSKEQKSPGPIYLPSSEITIKGRVKIPSCYITSRPQNNNSSDTPGPQKYAPEKYYYSGPKITIGSKHKHLDIPVHPVGPNAYNLPNTIGNTNVKSNIKTAPKVSLSGRNNFMSITYGMEKSPTTLYYPSLNQVKTSPPRWTLTGRHYLPEMDKNTPGPNRYKSEAVNLRSAPAITMGIRHSEFCSTGFPIKDDHE</sequence>
<dbReference type="AlphaFoldDB" id="A0A813TPP3"/>
<dbReference type="PANTHER" id="PTHR21580:SF28">
    <property type="entry name" value="BOREALIN N-TERMINAL DOMAIN-CONTAINING PROTEIN-RELATED"/>
    <property type="match status" value="1"/>
</dbReference>
<dbReference type="PANTHER" id="PTHR21580">
    <property type="entry name" value="SHIPPO-1-RELATED"/>
    <property type="match status" value="1"/>
</dbReference>
<protein>
    <submittedName>
        <fullName evidence="2">Uncharacterized protein</fullName>
    </submittedName>
</protein>
<dbReference type="InterPro" id="IPR051291">
    <property type="entry name" value="CIMAP"/>
</dbReference>
<dbReference type="OrthoDB" id="429991at2759"/>
<dbReference type="InterPro" id="IPR010736">
    <property type="entry name" value="SHIPPO-rpt"/>
</dbReference>